<dbReference type="AlphaFoldDB" id="A0A7Y2EAQ5"/>
<keyword evidence="3" id="KW-0808">Transferase</keyword>
<feature type="domain" description="Glycosyltransferase subfamily 4-like N-terminal" evidence="2">
    <location>
        <begin position="7"/>
        <end position="136"/>
    </location>
</feature>
<dbReference type="Pfam" id="PF00534">
    <property type="entry name" value="Glycos_transf_1"/>
    <property type="match status" value="1"/>
</dbReference>
<protein>
    <submittedName>
        <fullName evidence="3">Glycosyltransferase family 4 protein</fullName>
    </submittedName>
</protein>
<name>A0A7Y2EAQ5_UNCEI</name>
<proteinExistence type="predicted"/>
<dbReference type="PANTHER" id="PTHR12526">
    <property type="entry name" value="GLYCOSYLTRANSFERASE"/>
    <property type="match status" value="1"/>
</dbReference>
<evidence type="ECO:0000259" key="1">
    <source>
        <dbReference type="Pfam" id="PF00534"/>
    </source>
</evidence>
<gene>
    <name evidence="3" type="ORF">HKN21_07020</name>
</gene>
<comment type="caution">
    <text evidence="3">The sequence shown here is derived from an EMBL/GenBank/DDBJ whole genome shotgun (WGS) entry which is preliminary data.</text>
</comment>
<organism evidence="3 4">
    <name type="scientific">Eiseniibacteriota bacterium</name>
    <dbReference type="NCBI Taxonomy" id="2212470"/>
    <lineage>
        <taxon>Bacteria</taxon>
        <taxon>Candidatus Eiseniibacteriota</taxon>
    </lineage>
</organism>
<dbReference type="Pfam" id="PF13477">
    <property type="entry name" value="Glyco_trans_4_2"/>
    <property type="match status" value="1"/>
</dbReference>
<evidence type="ECO:0000313" key="4">
    <source>
        <dbReference type="Proteomes" id="UP000547674"/>
    </source>
</evidence>
<dbReference type="InterPro" id="IPR001296">
    <property type="entry name" value="Glyco_trans_1"/>
</dbReference>
<dbReference type="CDD" id="cd03801">
    <property type="entry name" value="GT4_PimA-like"/>
    <property type="match status" value="1"/>
</dbReference>
<feature type="domain" description="Glycosyl transferase family 1" evidence="1">
    <location>
        <begin position="174"/>
        <end position="340"/>
    </location>
</feature>
<evidence type="ECO:0000313" key="3">
    <source>
        <dbReference type="EMBL" id="NNF06495.1"/>
    </source>
</evidence>
<dbReference type="InterPro" id="IPR028098">
    <property type="entry name" value="Glyco_trans_4-like_N"/>
</dbReference>
<dbReference type="SUPFAM" id="SSF53756">
    <property type="entry name" value="UDP-Glycosyltransferase/glycogen phosphorylase"/>
    <property type="match status" value="1"/>
</dbReference>
<sequence length="373" mass="41971">MSKQPLRLAYLSIGRHIHTERWVCWFAAKGHKVDLLTVQPGPMPGVDVHDITSTLGPKPMRYALSLGKVKRILKELQPDLLHTHFLTGYGYWGHFSGWRPHMLTVWGDDVYVTPYENRLKKWLAERALRGADYVTGDSEDIVQACIGMGSHPKRSEVVQWGVDFEQFNAEVDTTQVRRRHGIPPHAPVILSTRSFTQDYYNIDVVVETAPLIQEKFPDAHYIIAGNEGDDTAFRQRAEEFGLTKNVHWVGRIDHKELPQYVAASTVFLTIPSVDATAVSLLEAMACETAIVATDLPSAAEWIFPHKTGLLVKPRDKDGLVAAIQEFLEQPELRSKVGKEACALVRQKADHNRNMERVESLYYDLVAGKTPAAV</sequence>
<dbReference type="Gene3D" id="3.40.50.2000">
    <property type="entry name" value="Glycogen Phosphorylase B"/>
    <property type="match status" value="2"/>
</dbReference>
<dbReference type="GO" id="GO:0016757">
    <property type="term" value="F:glycosyltransferase activity"/>
    <property type="evidence" value="ECO:0007669"/>
    <property type="project" value="InterPro"/>
</dbReference>
<dbReference type="Proteomes" id="UP000547674">
    <property type="component" value="Unassembled WGS sequence"/>
</dbReference>
<accession>A0A7Y2EAQ5</accession>
<reference evidence="3 4" key="1">
    <citation type="submission" date="2020-03" db="EMBL/GenBank/DDBJ databases">
        <title>Metabolic flexibility allows generalist bacteria to become dominant in a frequently disturbed ecosystem.</title>
        <authorList>
            <person name="Chen Y.-J."/>
            <person name="Leung P.M."/>
            <person name="Bay S.K."/>
            <person name="Hugenholtz P."/>
            <person name="Kessler A.J."/>
            <person name="Shelley G."/>
            <person name="Waite D.W."/>
            <person name="Cook P.L."/>
            <person name="Greening C."/>
        </authorList>
    </citation>
    <scope>NUCLEOTIDE SEQUENCE [LARGE SCALE GENOMIC DNA]</scope>
    <source>
        <strain evidence="3">SS_bin_28</strain>
    </source>
</reference>
<evidence type="ECO:0000259" key="2">
    <source>
        <dbReference type="Pfam" id="PF13477"/>
    </source>
</evidence>
<dbReference type="EMBL" id="JABDJR010000270">
    <property type="protein sequence ID" value="NNF06495.1"/>
    <property type="molecule type" value="Genomic_DNA"/>
</dbReference>